<protein>
    <recommendedName>
        <fullName evidence="2">DNA primase/polymerase bifunctional N-terminal domain-containing protein</fullName>
    </recommendedName>
</protein>
<dbReference type="InterPro" id="IPR025048">
    <property type="entry name" value="DUF3987"/>
</dbReference>
<dbReference type="InterPro" id="IPR015330">
    <property type="entry name" value="DNA_primase/pol_bifunc_N"/>
</dbReference>
<feature type="domain" description="DNA primase/polymerase bifunctional N-terminal" evidence="2">
    <location>
        <begin position="22"/>
        <end position="177"/>
    </location>
</feature>
<evidence type="ECO:0000313" key="4">
    <source>
        <dbReference type="Proteomes" id="UP000009319"/>
    </source>
</evidence>
<organism evidence="3 4">
    <name type="scientific">Rhizobium mesoamericanum STM3625</name>
    <dbReference type="NCBI Taxonomy" id="1211777"/>
    <lineage>
        <taxon>Bacteria</taxon>
        <taxon>Pseudomonadati</taxon>
        <taxon>Pseudomonadota</taxon>
        <taxon>Alphaproteobacteria</taxon>
        <taxon>Hyphomicrobiales</taxon>
        <taxon>Rhizobiaceae</taxon>
        <taxon>Rhizobium/Agrobacterium group</taxon>
        <taxon>Rhizobium</taxon>
    </lineage>
</organism>
<accession>K0PR23</accession>
<proteinExistence type="predicted"/>
<dbReference type="Pfam" id="PF09250">
    <property type="entry name" value="Prim-Pol"/>
    <property type="match status" value="1"/>
</dbReference>
<dbReference type="STRING" id="1211777.BN77_0044"/>
<dbReference type="eggNOG" id="COG3598">
    <property type="taxonomic scope" value="Bacteria"/>
</dbReference>
<dbReference type="SUPFAM" id="SSF56747">
    <property type="entry name" value="Prim-pol domain"/>
    <property type="match status" value="1"/>
</dbReference>
<feature type="region of interest" description="Disordered" evidence="1">
    <location>
        <begin position="345"/>
        <end position="367"/>
    </location>
</feature>
<dbReference type="Pfam" id="PF13148">
    <property type="entry name" value="DUF3987"/>
    <property type="match status" value="1"/>
</dbReference>
<sequence>MTVATAQPKTDSPTIADLRRKLIENGYRITAADGKRPLADNWQQTVLTVDEVEDYTRHYRSQTNTGIVCANVIGIDIDAPDHDVCAALVVALSEIIPEAMDAPTRFGNKPKRLHLVRTAEPQPKVQSDAYLVNGIKHQVEFFGERSQFIGYGAHPDTGRDYEWINGNPLDVPVSDLPIVTPEQLHAYRSRVEEILAARGELNKRGSRTPANDNRPAPVVTTIGDGPWADVKARAFGNLDAWVPALGLEGLKRYDAGFKAVASFRPSTGTRKKRERSLSIQPVGIFDHAPQQAYSPIDLVAVCLGLSPAEAVDWLKARVGGGEREDWGSTEAHEKAMRLAATAKTKTAPLPAAANDDEPLEDDQPADLPPMHPVPFTSEAAGGLIGEIADWILATSRRKVPEFAVMAGIAFMSAFYGRRVVGPTDAGVNLYINGIAGPGFGKEAPQQRLSTLLSDTGLSFMQGPGEVTSARAIEKVMRRCPVTLMLWDEMGEVLESVNSSGSGNWAKTIRKAMLEVYSKSTGVWTCKEDANQESVAKPIYAPALTIMGMSTPVTFFGGLSEKNLSDGFVARMLFIAPSDRIRANPKDGGLNAPSKLVDAVAAAGKAFSWPGMDAQGKWRQADFKPSFATVPWADESAEQAWLAIEDWQIDECERDASRDGIIGRAAENTVKLATLRALSRSPANAAVTAEDVSWAWGIVHASIRAVEEGVDHYMSSSTFEELCKAILDYLRTHRSGKMYKSKLLEKKRIAKHDDRAVNSALDRLKATGAITVDGAVVALVPRTGR</sequence>
<comment type="caution">
    <text evidence="3">The sequence shown here is derived from an EMBL/GenBank/DDBJ whole genome shotgun (WGS) entry which is preliminary data.</text>
</comment>
<dbReference type="AlphaFoldDB" id="K0PR23"/>
<feature type="compositionally biased region" description="Acidic residues" evidence="1">
    <location>
        <begin position="354"/>
        <end position="364"/>
    </location>
</feature>
<keyword evidence="4" id="KW-1185">Reference proteome</keyword>
<evidence type="ECO:0000313" key="3">
    <source>
        <dbReference type="EMBL" id="CCM76253.1"/>
    </source>
</evidence>
<evidence type="ECO:0000259" key="2">
    <source>
        <dbReference type="Pfam" id="PF09250"/>
    </source>
</evidence>
<gene>
    <name evidence="3" type="ORF">BN77_0044</name>
</gene>
<name>K0PR23_9HYPH</name>
<dbReference type="EMBL" id="CANI01000023">
    <property type="protein sequence ID" value="CCM76253.1"/>
    <property type="molecule type" value="Genomic_DNA"/>
</dbReference>
<dbReference type="RefSeq" id="WP_007527237.1">
    <property type="nucleotide sequence ID" value="NZ_HF536772.1"/>
</dbReference>
<dbReference type="Proteomes" id="UP000009319">
    <property type="component" value="Unassembled WGS sequence"/>
</dbReference>
<dbReference type="HOGENOM" id="CLU_021302_0_0_5"/>
<evidence type="ECO:0000256" key="1">
    <source>
        <dbReference type="SAM" id="MobiDB-lite"/>
    </source>
</evidence>
<reference evidence="3 4" key="1">
    <citation type="journal article" date="2013" name="Genome Announc.">
        <title>Draft Genome Sequence of Rhizobium mesoamericanum STM3625, a Nitrogen-Fixing Symbiont of Mimosa pudica Isolated in French Guiana (South America).</title>
        <authorList>
            <person name="Moulin L."/>
            <person name="Mornico D."/>
            <person name="Melkonian R."/>
            <person name="Klonowska A."/>
        </authorList>
    </citation>
    <scope>NUCLEOTIDE SEQUENCE [LARGE SCALE GENOMIC DNA]</scope>
    <source>
        <strain evidence="3 4">STM3625</strain>
    </source>
</reference>